<dbReference type="PANTHER" id="PTHR12110">
    <property type="entry name" value="HYDROXYPYRUVATE ISOMERASE"/>
    <property type="match status" value="1"/>
</dbReference>
<gene>
    <name evidence="2" type="ORF">EHT25_12310</name>
</gene>
<dbReference type="AlphaFoldDB" id="A0A3P1BT56"/>
<evidence type="ECO:0000313" key="2">
    <source>
        <dbReference type="EMBL" id="RRB04291.1"/>
    </source>
</evidence>
<dbReference type="GO" id="GO:0016853">
    <property type="term" value="F:isomerase activity"/>
    <property type="evidence" value="ECO:0007669"/>
    <property type="project" value="UniProtKB-KW"/>
</dbReference>
<dbReference type="EMBL" id="RQJO01000008">
    <property type="protein sequence ID" value="RRB04291.1"/>
    <property type="molecule type" value="Genomic_DNA"/>
</dbReference>
<keyword evidence="2" id="KW-0413">Isomerase</keyword>
<dbReference type="Gene3D" id="3.20.20.150">
    <property type="entry name" value="Divalent-metal-dependent TIM barrel enzymes"/>
    <property type="match status" value="1"/>
</dbReference>
<dbReference type="InterPro" id="IPR036237">
    <property type="entry name" value="Xyl_isomerase-like_sf"/>
</dbReference>
<reference evidence="2 3" key="1">
    <citation type="submission" date="2018-11" db="EMBL/GenBank/DDBJ databases">
        <authorList>
            <person name="Zhou Z."/>
            <person name="Wang G."/>
        </authorList>
    </citation>
    <scope>NUCLEOTIDE SEQUENCE [LARGE SCALE GENOMIC DNA]</scope>
    <source>
        <strain evidence="2 3">KCTC52004</strain>
    </source>
</reference>
<protein>
    <submittedName>
        <fullName evidence="2">Sugar phosphate isomerase/epimerase</fullName>
    </submittedName>
</protein>
<dbReference type="Pfam" id="PF01261">
    <property type="entry name" value="AP_endonuc_2"/>
    <property type="match status" value="1"/>
</dbReference>
<proteinExistence type="predicted"/>
<comment type="caution">
    <text evidence="2">The sequence shown here is derived from an EMBL/GenBank/DDBJ whole genome shotgun (WGS) entry which is preliminary data.</text>
</comment>
<sequence>MQLGISTYTYGWAVGIPGDFSYQRLNEQGLLDKAEQLGVRLVQFGDNLPLHTLSVDRLTALGHRARKQKTGLEIGARGLTDDRTEQYLGLCKKLRVKLLRFVIDTDTYEPPVATVIAILKNALPALVKTGVTLGIENHDRLLAREFAHIIEQVGSNQVGICLDSVNSMGAGEGLHEVVRTLAPYTVNLHLKDFGIKRLPHLMGFQIDGRPAGQGMLNIPWLVEEVSRYGRCQTAVLEQWVVPDENREATIAKENEWAIESIKYLTGLRFSV</sequence>
<dbReference type="PANTHER" id="PTHR12110:SF41">
    <property type="entry name" value="INOSOSE DEHYDRATASE"/>
    <property type="match status" value="1"/>
</dbReference>
<dbReference type="OrthoDB" id="256906at2"/>
<dbReference type="SUPFAM" id="SSF51658">
    <property type="entry name" value="Xylose isomerase-like"/>
    <property type="match status" value="1"/>
</dbReference>
<accession>A0A3P1BT56</accession>
<feature type="domain" description="Xylose isomerase-like TIM barrel" evidence="1">
    <location>
        <begin position="82"/>
        <end position="256"/>
    </location>
</feature>
<evidence type="ECO:0000259" key="1">
    <source>
        <dbReference type="Pfam" id="PF01261"/>
    </source>
</evidence>
<organism evidence="2 3">
    <name type="scientific">Larkinella rosea</name>
    <dbReference type="NCBI Taxonomy" id="2025312"/>
    <lineage>
        <taxon>Bacteria</taxon>
        <taxon>Pseudomonadati</taxon>
        <taxon>Bacteroidota</taxon>
        <taxon>Cytophagia</taxon>
        <taxon>Cytophagales</taxon>
        <taxon>Spirosomataceae</taxon>
        <taxon>Larkinella</taxon>
    </lineage>
</organism>
<name>A0A3P1BT56_9BACT</name>
<keyword evidence="3" id="KW-1185">Reference proteome</keyword>
<dbReference type="RefSeq" id="WP_124874869.1">
    <property type="nucleotide sequence ID" value="NZ_RQJO01000008.1"/>
</dbReference>
<dbReference type="InterPro" id="IPR050312">
    <property type="entry name" value="IolE/XylAMocC-like"/>
</dbReference>
<dbReference type="InterPro" id="IPR013022">
    <property type="entry name" value="Xyl_isomerase-like_TIM-brl"/>
</dbReference>
<dbReference type="Proteomes" id="UP000271925">
    <property type="component" value="Unassembled WGS sequence"/>
</dbReference>
<evidence type="ECO:0000313" key="3">
    <source>
        <dbReference type="Proteomes" id="UP000271925"/>
    </source>
</evidence>